<proteinExistence type="predicted"/>
<accession>A0A139LEW8</accession>
<dbReference type="RefSeq" id="WP_007212461.1">
    <property type="nucleotide sequence ID" value="NZ_KQ968695.1"/>
</dbReference>
<gene>
    <name evidence="2" type="ORF">HMPREF2531_02484</name>
</gene>
<dbReference type="AlphaFoldDB" id="A0A139LEW8"/>
<organism evidence="2">
    <name type="scientific">Bacteroides intestinalis</name>
    <dbReference type="NCBI Taxonomy" id="329854"/>
    <lineage>
        <taxon>Bacteria</taxon>
        <taxon>Pseudomonadati</taxon>
        <taxon>Bacteroidota</taxon>
        <taxon>Bacteroidia</taxon>
        <taxon>Bacteroidales</taxon>
        <taxon>Bacteroidaceae</taxon>
        <taxon>Bacteroides</taxon>
    </lineage>
</organism>
<evidence type="ECO:0000313" key="2">
    <source>
        <dbReference type="EMBL" id="KXT49982.1"/>
    </source>
</evidence>
<feature type="signal peptide" evidence="1">
    <location>
        <begin position="1"/>
        <end position="24"/>
    </location>
</feature>
<evidence type="ECO:0000256" key="1">
    <source>
        <dbReference type="SAM" id="SignalP"/>
    </source>
</evidence>
<keyword evidence="1" id="KW-0732">Signal</keyword>
<reference evidence="2 3" key="1">
    <citation type="submission" date="2016-02" db="EMBL/GenBank/DDBJ databases">
        <authorList>
            <person name="Wen L."/>
            <person name="He K."/>
            <person name="Yang H."/>
        </authorList>
    </citation>
    <scope>NUCLEOTIDE SEQUENCE [LARGE SCALE GENOMIC DNA]</scope>
    <source>
        <strain evidence="2 3">KLE1704</strain>
    </source>
</reference>
<feature type="chain" id="PRO_5007487259" description="DUF3575 domain-containing protein" evidence="1">
    <location>
        <begin position="25"/>
        <end position="125"/>
    </location>
</feature>
<comment type="caution">
    <text evidence="2">The sequence shown here is derived from an EMBL/GenBank/DDBJ whole genome shotgun (WGS) entry which is preliminary data.</text>
</comment>
<dbReference type="EMBL" id="LTDF01000085">
    <property type="protein sequence ID" value="KXT49982.1"/>
    <property type="molecule type" value="Genomic_DNA"/>
</dbReference>
<sequence>MKQCIKYFMIILLGVLLYDGAAQAAGISCTLISNDSERCFLSQAPTSHQQNIRNIYNHFSSMPLYMDNVDSTQVPGNKSFFILLNYFRMYWLADSPTSNPLLHPAFYPVPDPLSYYVFGLRKIII</sequence>
<protein>
    <recommendedName>
        <fullName evidence="4">DUF3575 domain-containing protein</fullName>
    </recommendedName>
</protein>
<evidence type="ECO:0008006" key="4">
    <source>
        <dbReference type="Google" id="ProtNLM"/>
    </source>
</evidence>
<dbReference type="PATRIC" id="fig|329854.7.peg.2530"/>
<evidence type="ECO:0000313" key="3">
    <source>
        <dbReference type="Proteomes" id="UP000070319"/>
    </source>
</evidence>
<dbReference type="Proteomes" id="UP000070319">
    <property type="component" value="Unassembled WGS sequence"/>
</dbReference>
<name>A0A139LEW8_9BACE</name>